<dbReference type="InterPro" id="IPR055370">
    <property type="entry name" value="Lsr2_DNA-bd"/>
</dbReference>
<feature type="compositionally biased region" description="Gly residues" evidence="2">
    <location>
        <begin position="56"/>
        <end position="65"/>
    </location>
</feature>
<evidence type="ECO:0000256" key="1">
    <source>
        <dbReference type="ARBA" id="ARBA00023125"/>
    </source>
</evidence>
<dbReference type="GO" id="GO:0003677">
    <property type="term" value="F:DNA binding"/>
    <property type="evidence" value="ECO:0007669"/>
    <property type="project" value="UniProtKB-KW"/>
</dbReference>
<keyword evidence="6" id="KW-1185">Reference proteome</keyword>
<dbReference type="Gene3D" id="3.30.60.230">
    <property type="entry name" value="Lsr2, dimerization domain"/>
    <property type="match status" value="1"/>
</dbReference>
<dbReference type="EMBL" id="QTTT01000001">
    <property type="protein sequence ID" value="REF00749.1"/>
    <property type="molecule type" value="Genomic_DNA"/>
</dbReference>
<reference evidence="5 6" key="1">
    <citation type="submission" date="2018-08" db="EMBL/GenBank/DDBJ databases">
        <title>Sequencing the genomes of 1000 actinobacteria strains.</title>
        <authorList>
            <person name="Klenk H.-P."/>
        </authorList>
    </citation>
    <scope>NUCLEOTIDE SEQUENCE [LARGE SCALE GENOMIC DNA]</scope>
    <source>
        <strain evidence="5 6">DSM 43927</strain>
    </source>
</reference>
<dbReference type="Proteomes" id="UP000256661">
    <property type="component" value="Unassembled WGS sequence"/>
</dbReference>
<dbReference type="GO" id="GO:0016746">
    <property type="term" value="F:acyltransferase activity"/>
    <property type="evidence" value="ECO:0007669"/>
    <property type="project" value="InterPro"/>
</dbReference>
<accession>A0A3D9SY20</accession>
<feature type="domain" description="Lsr2 dimerization" evidence="3">
    <location>
        <begin position="1"/>
        <end position="56"/>
    </location>
</feature>
<feature type="domain" description="Lsr2 DNA-binding" evidence="4">
    <location>
        <begin position="75"/>
        <end position="110"/>
    </location>
</feature>
<feature type="region of interest" description="Disordered" evidence="2">
    <location>
        <begin position="53"/>
        <end position="81"/>
    </location>
</feature>
<organism evidence="5 6">
    <name type="scientific">Thermomonospora umbrina</name>
    <dbReference type="NCBI Taxonomy" id="111806"/>
    <lineage>
        <taxon>Bacteria</taxon>
        <taxon>Bacillati</taxon>
        <taxon>Actinomycetota</taxon>
        <taxon>Actinomycetes</taxon>
        <taxon>Streptosporangiales</taxon>
        <taxon>Thermomonosporaceae</taxon>
        <taxon>Thermomonospora</taxon>
    </lineage>
</organism>
<evidence type="ECO:0000256" key="2">
    <source>
        <dbReference type="SAM" id="MobiDB-lite"/>
    </source>
</evidence>
<keyword evidence="1" id="KW-0238">DNA-binding</keyword>
<name>A0A3D9SY20_9ACTN</name>
<evidence type="ECO:0000313" key="6">
    <source>
        <dbReference type="Proteomes" id="UP000256661"/>
    </source>
</evidence>
<comment type="caution">
    <text evidence="5">The sequence shown here is derived from an EMBL/GenBank/DDBJ whole genome shotgun (WGS) entry which is preliminary data.</text>
</comment>
<dbReference type="OrthoDB" id="4113332at2"/>
<dbReference type="AlphaFoldDB" id="A0A3D9SY20"/>
<sequence length="111" mass="11997">MAQKVQVLLVDDLDGGDADETVTFGLDGAVYEIDLSTDNGKKLRHALEPFIKAARKGGGSRGSGARGRRSRTPSSRERSADIRAWARARGIKVNDRGRIPATVVEQYDSAN</sequence>
<evidence type="ECO:0000313" key="5">
    <source>
        <dbReference type="EMBL" id="REF00749.1"/>
    </source>
</evidence>
<dbReference type="Pfam" id="PF11774">
    <property type="entry name" value="Lsr2"/>
    <property type="match status" value="1"/>
</dbReference>
<dbReference type="Gene3D" id="4.10.320.10">
    <property type="entry name" value="E3-binding domain"/>
    <property type="match status" value="1"/>
</dbReference>
<dbReference type="InterPro" id="IPR036625">
    <property type="entry name" value="E3-bd_dom_sf"/>
</dbReference>
<dbReference type="RefSeq" id="WP_116025873.1">
    <property type="nucleotide sequence ID" value="NZ_QTTT01000001.1"/>
</dbReference>
<dbReference type="InterPro" id="IPR024412">
    <property type="entry name" value="Lsr2_dim_dom"/>
</dbReference>
<dbReference type="Pfam" id="PF23359">
    <property type="entry name" value="Lsr2_DNA-bd"/>
    <property type="match status" value="1"/>
</dbReference>
<evidence type="ECO:0000259" key="3">
    <source>
        <dbReference type="Pfam" id="PF11774"/>
    </source>
</evidence>
<dbReference type="InterPro" id="IPR042261">
    <property type="entry name" value="Lsr2-like_dimerization"/>
</dbReference>
<evidence type="ECO:0000259" key="4">
    <source>
        <dbReference type="Pfam" id="PF23359"/>
    </source>
</evidence>
<gene>
    <name evidence="5" type="ORF">DFJ69_6328</name>
</gene>
<proteinExistence type="predicted"/>
<protein>
    <submittedName>
        <fullName evidence="5">Lsr2 protein</fullName>
    </submittedName>
</protein>